<dbReference type="EMBL" id="JBEDUW010000003">
    <property type="protein sequence ID" value="KAK9939791.1"/>
    <property type="molecule type" value="Genomic_DNA"/>
</dbReference>
<sequence>MPSSQPFLRTLQWMCVITWIASLSQVYVNAKSKYLEGLYINFLTIESWDLGVKRSDFPSDFAFFLCADRRISRRCWKRAKYLGQVYPPNPQRIQDHSNMFTATDLYKRYREDVQATLV</sequence>
<feature type="chain" id="PRO_5043665644" evidence="1">
    <location>
        <begin position="31"/>
        <end position="118"/>
    </location>
</feature>
<gene>
    <name evidence="2" type="ORF">M0R45_016477</name>
</gene>
<evidence type="ECO:0000313" key="2">
    <source>
        <dbReference type="EMBL" id="KAK9939791.1"/>
    </source>
</evidence>
<evidence type="ECO:0000313" key="3">
    <source>
        <dbReference type="Proteomes" id="UP001457282"/>
    </source>
</evidence>
<keyword evidence="1" id="KW-0732">Signal</keyword>
<feature type="signal peptide" evidence="1">
    <location>
        <begin position="1"/>
        <end position="30"/>
    </location>
</feature>
<accession>A0AAW1XU11</accession>
<name>A0AAW1XU11_RUBAR</name>
<organism evidence="2 3">
    <name type="scientific">Rubus argutus</name>
    <name type="common">Southern blackberry</name>
    <dbReference type="NCBI Taxonomy" id="59490"/>
    <lineage>
        <taxon>Eukaryota</taxon>
        <taxon>Viridiplantae</taxon>
        <taxon>Streptophyta</taxon>
        <taxon>Embryophyta</taxon>
        <taxon>Tracheophyta</taxon>
        <taxon>Spermatophyta</taxon>
        <taxon>Magnoliopsida</taxon>
        <taxon>eudicotyledons</taxon>
        <taxon>Gunneridae</taxon>
        <taxon>Pentapetalae</taxon>
        <taxon>rosids</taxon>
        <taxon>fabids</taxon>
        <taxon>Rosales</taxon>
        <taxon>Rosaceae</taxon>
        <taxon>Rosoideae</taxon>
        <taxon>Rosoideae incertae sedis</taxon>
        <taxon>Rubus</taxon>
    </lineage>
</organism>
<dbReference type="Proteomes" id="UP001457282">
    <property type="component" value="Unassembled WGS sequence"/>
</dbReference>
<evidence type="ECO:0000256" key="1">
    <source>
        <dbReference type="SAM" id="SignalP"/>
    </source>
</evidence>
<reference evidence="2 3" key="1">
    <citation type="journal article" date="2023" name="G3 (Bethesda)">
        <title>A chromosome-length genome assembly and annotation of blackberry (Rubus argutus, cv. 'Hillquist').</title>
        <authorList>
            <person name="Bruna T."/>
            <person name="Aryal R."/>
            <person name="Dudchenko O."/>
            <person name="Sargent D.J."/>
            <person name="Mead D."/>
            <person name="Buti M."/>
            <person name="Cavallini A."/>
            <person name="Hytonen T."/>
            <person name="Andres J."/>
            <person name="Pham M."/>
            <person name="Weisz D."/>
            <person name="Mascagni F."/>
            <person name="Usai G."/>
            <person name="Natali L."/>
            <person name="Bassil N."/>
            <person name="Fernandez G.E."/>
            <person name="Lomsadze A."/>
            <person name="Armour M."/>
            <person name="Olukolu B."/>
            <person name="Poorten T."/>
            <person name="Britton C."/>
            <person name="Davik J."/>
            <person name="Ashrafi H."/>
            <person name="Aiden E.L."/>
            <person name="Borodovsky M."/>
            <person name="Worthington M."/>
        </authorList>
    </citation>
    <scope>NUCLEOTIDE SEQUENCE [LARGE SCALE GENOMIC DNA]</scope>
    <source>
        <strain evidence="2">PI 553951</strain>
    </source>
</reference>
<comment type="caution">
    <text evidence="2">The sequence shown here is derived from an EMBL/GenBank/DDBJ whole genome shotgun (WGS) entry which is preliminary data.</text>
</comment>
<protein>
    <submittedName>
        <fullName evidence="2">Uncharacterized protein</fullName>
    </submittedName>
</protein>
<dbReference type="AlphaFoldDB" id="A0AAW1XU11"/>
<keyword evidence="3" id="KW-1185">Reference proteome</keyword>
<proteinExistence type="predicted"/>